<dbReference type="STRING" id="1802697.A2925_01295"/>
<name>A0A1F8GR28_9BACT</name>
<sequence>MIAVIFITVLGSGSYWYYSSLQVVPTCEDNVQNGIEEGVDCGTVACGRACEPELVPLEVKTNNLLKIGLQDYDFAAEVFNPNRDYGSAESAYELILLNKDGQEVAKKAGVFYILPGQVKYVIITAISTTAEAVSAKFNIRSARWEKLGSLEGMNFLVKNKTYNVLQGGTVSELKALVVNNSDYDFAKVDIGIILFNDGNKILAVNKTDVRTLLTKTERAIEVRWAFPVRGTVNRIDFEISTNLFDNLNYIKRYGSPSEKFQKYY</sequence>
<accession>A0A1F8GR28</accession>
<evidence type="ECO:0000313" key="2">
    <source>
        <dbReference type="Proteomes" id="UP000178256"/>
    </source>
</evidence>
<organism evidence="1 2">
    <name type="scientific">Candidatus Yanofskybacteria bacterium RIFCSPLOWO2_01_FULL_44_22</name>
    <dbReference type="NCBI Taxonomy" id="1802697"/>
    <lineage>
        <taxon>Bacteria</taxon>
        <taxon>Candidatus Yanofskyibacteriota</taxon>
    </lineage>
</organism>
<evidence type="ECO:0000313" key="1">
    <source>
        <dbReference type="EMBL" id="OGN26889.1"/>
    </source>
</evidence>
<proteinExistence type="predicted"/>
<dbReference type="EMBL" id="MGKL01000001">
    <property type="protein sequence ID" value="OGN26889.1"/>
    <property type="molecule type" value="Genomic_DNA"/>
</dbReference>
<comment type="caution">
    <text evidence="1">The sequence shown here is derived from an EMBL/GenBank/DDBJ whole genome shotgun (WGS) entry which is preliminary data.</text>
</comment>
<reference evidence="1 2" key="1">
    <citation type="journal article" date="2016" name="Nat. Commun.">
        <title>Thousands of microbial genomes shed light on interconnected biogeochemical processes in an aquifer system.</title>
        <authorList>
            <person name="Anantharaman K."/>
            <person name="Brown C.T."/>
            <person name="Hug L.A."/>
            <person name="Sharon I."/>
            <person name="Castelle C.J."/>
            <person name="Probst A.J."/>
            <person name="Thomas B.C."/>
            <person name="Singh A."/>
            <person name="Wilkins M.J."/>
            <person name="Karaoz U."/>
            <person name="Brodie E.L."/>
            <person name="Williams K.H."/>
            <person name="Hubbard S.S."/>
            <person name="Banfield J.F."/>
        </authorList>
    </citation>
    <scope>NUCLEOTIDE SEQUENCE [LARGE SCALE GENOMIC DNA]</scope>
</reference>
<dbReference type="Proteomes" id="UP000178256">
    <property type="component" value="Unassembled WGS sequence"/>
</dbReference>
<gene>
    <name evidence="1" type="ORF">A2925_01295</name>
</gene>
<dbReference type="AlphaFoldDB" id="A0A1F8GR28"/>
<protein>
    <submittedName>
        <fullName evidence="1">Uncharacterized protein</fullName>
    </submittedName>
</protein>